<dbReference type="GO" id="GO:0010411">
    <property type="term" value="P:xyloglucan metabolic process"/>
    <property type="evidence" value="ECO:0007669"/>
    <property type="project" value="TreeGrafter"/>
</dbReference>
<dbReference type="STRING" id="1797535.A2744_03680"/>
<reference evidence="1 2" key="1">
    <citation type="journal article" date="2016" name="Nat. Commun.">
        <title>Thousands of microbial genomes shed light on interconnected biogeochemical processes in an aquifer system.</title>
        <authorList>
            <person name="Anantharaman K."/>
            <person name="Brown C.T."/>
            <person name="Hug L.A."/>
            <person name="Sharon I."/>
            <person name="Castelle C.J."/>
            <person name="Probst A.J."/>
            <person name="Thomas B.C."/>
            <person name="Singh A."/>
            <person name="Wilkins M.J."/>
            <person name="Karaoz U."/>
            <person name="Brodie E.L."/>
            <person name="Williams K.H."/>
            <person name="Hubbard S.S."/>
            <person name="Banfield J.F."/>
        </authorList>
    </citation>
    <scope>NUCLEOTIDE SEQUENCE [LARGE SCALE GENOMIC DNA]</scope>
</reference>
<evidence type="ECO:0000313" key="1">
    <source>
        <dbReference type="EMBL" id="OGY46520.1"/>
    </source>
</evidence>
<evidence type="ECO:0008006" key="3">
    <source>
        <dbReference type="Google" id="ProtNLM"/>
    </source>
</evidence>
<proteinExistence type="predicted"/>
<dbReference type="Gene3D" id="2.130.10.10">
    <property type="entry name" value="YVTN repeat-like/Quinoprotein amine dehydrogenase"/>
    <property type="match status" value="2"/>
</dbReference>
<dbReference type="PANTHER" id="PTHR43739">
    <property type="entry name" value="XYLOGLUCANASE (EUROFUNG)"/>
    <property type="match status" value="1"/>
</dbReference>
<dbReference type="Proteomes" id="UP000178240">
    <property type="component" value="Unassembled WGS sequence"/>
</dbReference>
<dbReference type="PANTHER" id="PTHR43739:SF5">
    <property type="entry name" value="EXO-ALPHA-SIALIDASE"/>
    <property type="match status" value="1"/>
</dbReference>
<organism evidence="1 2">
    <name type="scientific">Candidatus Buchananbacteria bacterium RIFCSPHIGHO2_01_FULL_44_11</name>
    <dbReference type="NCBI Taxonomy" id="1797535"/>
    <lineage>
        <taxon>Bacteria</taxon>
        <taxon>Candidatus Buchananiibacteriota</taxon>
    </lineage>
</organism>
<dbReference type="InterPro" id="IPR015943">
    <property type="entry name" value="WD40/YVTN_repeat-like_dom_sf"/>
</dbReference>
<name>A0A1G1Y415_9BACT</name>
<evidence type="ECO:0000313" key="2">
    <source>
        <dbReference type="Proteomes" id="UP000178240"/>
    </source>
</evidence>
<comment type="caution">
    <text evidence="1">The sequence shown here is derived from an EMBL/GenBank/DDBJ whole genome shotgun (WGS) entry which is preliminary data.</text>
</comment>
<protein>
    <recommendedName>
        <fullName evidence="3">Photosynthesis system II assembly factor Ycf48/Hcf136-like domain-containing protein</fullName>
    </recommendedName>
</protein>
<dbReference type="InterPro" id="IPR052025">
    <property type="entry name" value="Xyloglucanase_GH74"/>
</dbReference>
<dbReference type="SUPFAM" id="SSF110296">
    <property type="entry name" value="Oligoxyloglucan reducing end-specific cellobiohydrolase"/>
    <property type="match status" value="2"/>
</dbReference>
<sequence>MSQSHFSAQGQKKYRWTKKFSLLLVLLALIVSGCRISLGQRSVSVAGVFRSADRGENWQTRNLFLHGDGAGTIAGVSVLDLVFDPQDDKAIYLTSESSGLFYTYDGTKSWQKAEGLGTGRIESVVIDPQNKCVIYATFANTVRKSFDCNRTWREVYIDTRSDKTVTALAIDHYNNLIIYAGNVSGDIFKSVDGGSNWQVVNRLGNRVMKILVDATDSRIIYVATQKKGIFKSLDAGATWFDLNDELKKFSGALEYRDLIFDQSQPDSLLLVAKYGLLKTEDGGNTWQDIKLITPVASTDIFAVAINPKNNKEIYYATASTFYKSTDGGQNWITRRLPSNNPAGSLLIDKASPNIVYLGMRVPPKK</sequence>
<dbReference type="AlphaFoldDB" id="A0A1G1Y415"/>
<dbReference type="EMBL" id="MHIE01000003">
    <property type="protein sequence ID" value="OGY46520.1"/>
    <property type="molecule type" value="Genomic_DNA"/>
</dbReference>
<accession>A0A1G1Y415</accession>
<gene>
    <name evidence="1" type="ORF">A2744_03680</name>
</gene>